<dbReference type="GO" id="GO:0015344">
    <property type="term" value="F:siderophore uptake transmembrane transporter activity"/>
    <property type="evidence" value="ECO:0007669"/>
    <property type="project" value="TreeGrafter"/>
</dbReference>
<evidence type="ECO:0000256" key="7">
    <source>
        <dbReference type="ARBA" id="ARBA00023004"/>
    </source>
</evidence>
<keyword evidence="8" id="KW-0406">Ion transport</keyword>
<evidence type="ECO:0000256" key="4">
    <source>
        <dbReference type="ARBA" id="ARBA00022496"/>
    </source>
</evidence>
<evidence type="ECO:0000256" key="13">
    <source>
        <dbReference type="RuleBase" id="RU003357"/>
    </source>
</evidence>
<feature type="region of interest" description="Disordered" evidence="14">
    <location>
        <begin position="45"/>
        <end position="72"/>
    </location>
</feature>
<comment type="caution">
    <text evidence="17">The sequence shown here is derived from an EMBL/GenBank/DDBJ whole genome shotgun (WGS) entry which is preliminary data.</text>
</comment>
<protein>
    <submittedName>
        <fullName evidence="17">TonB-dependent receptor plug domain-containing protein</fullName>
    </submittedName>
</protein>
<evidence type="ECO:0000256" key="10">
    <source>
        <dbReference type="ARBA" id="ARBA00023136"/>
    </source>
</evidence>
<keyword evidence="18" id="KW-1185">Reference proteome</keyword>
<evidence type="ECO:0000256" key="9">
    <source>
        <dbReference type="ARBA" id="ARBA00023077"/>
    </source>
</evidence>
<evidence type="ECO:0000256" key="8">
    <source>
        <dbReference type="ARBA" id="ARBA00023065"/>
    </source>
</evidence>
<evidence type="ECO:0000256" key="6">
    <source>
        <dbReference type="ARBA" id="ARBA00022729"/>
    </source>
</evidence>
<comment type="similarity">
    <text evidence="12 13">Belongs to the TonB-dependent receptor family.</text>
</comment>
<dbReference type="Gene3D" id="2.170.130.10">
    <property type="entry name" value="TonB-dependent receptor, plug domain"/>
    <property type="match status" value="1"/>
</dbReference>
<dbReference type="InterPro" id="IPR012910">
    <property type="entry name" value="Plug_dom"/>
</dbReference>
<keyword evidence="11 12" id="KW-0998">Cell outer membrane</keyword>
<dbReference type="PROSITE" id="PS52016">
    <property type="entry name" value="TONB_DEPENDENT_REC_3"/>
    <property type="match status" value="1"/>
</dbReference>
<dbReference type="EMBL" id="JABEQL010000003">
    <property type="protein sequence ID" value="MBB2178177.1"/>
    <property type="molecule type" value="Genomic_DNA"/>
</dbReference>
<name>A0A7W4JBE8_9PROT</name>
<accession>A0A7W4JBE8</accession>
<feature type="compositionally biased region" description="Basic and acidic residues" evidence="14">
    <location>
        <begin position="50"/>
        <end position="59"/>
    </location>
</feature>
<evidence type="ECO:0000256" key="2">
    <source>
        <dbReference type="ARBA" id="ARBA00022448"/>
    </source>
</evidence>
<keyword evidence="3 12" id="KW-1134">Transmembrane beta strand</keyword>
<keyword evidence="6" id="KW-0732">Signal</keyword>
<evidence type="ECO:0000256" key="3">
    <source>
        <dbReference type="ARBA" id="ARBA00022452"/>
    </source>
</evidence>
<dbReference type="InterPro" id="IPR000531">
    <property type="entry name" value="Beta-barrel_TonB"/>
</dbReference>
<feature type="domain" description="TonB-dependent receptor plug" evidence="16">
    <location>
        <begin position="92"/>
        <end position="202"/>
    </location>
</feature>
<gene>
    <name evidence="17" type="ORF">HLH29_03155</name>
</gene>
<keyword evidence="10 12" id="KW-0472">Membrane</keyword>
<evidence type="ECO:0000256" key="11">
    <source>
        <dbReference type="ARBA" id="ARBA00023237"/>
    </source>
</evidence>
<dbReference type="PANTHER" id="PTHR32552">
    <property type="entry name" value="FERRICHROME IRON RECEPTOR-RELATED"/>
    <property type="match status" value="1"/>
</dbReference>
<dbReference type="Proteomes" id="UP000525623">
    <property type="component" value="Unassembled WGS sequence"/>
</dbReference>
<keyword evidence="9 13" id="KW-0798">TonB box</keyword>
<keyword evidence="5 12" id="KW-0812">Transmembrane</keyword>
<evidence type="ECO:0000256" key="5">
    <source>
        <dbReference type="ARBA" id="ARBA00022692"/>
    </source>
</evidence>
<reference evidence="17 18" key="1">
    <citation type="submission" date="2020-04" db="EMBL/GenBank/DDBJ databases">
        <title>Description of novel Gluconacetobacter.</title>
        <authorList>
            <person name="Sombolestani A."/>
        </authorList>
    </citation>
    <scope>NUCLEOTIDE SEQUENCE [LARGE SCALE GENOMIC DNA]</scope>
    <source>
        <strain evidence="17 18">LMG 27725</strain>
    </source>
</reference>
<sequence>MKCRIAVRKTIRSRRRGDRRDHIGAVAAALLLTSALTGVAAAAPVPTERPAAKTQERPHAAGRAAARHARPLPSVVAPEVENMTVSARRRAHGTMITLGSADIQRAVAGTNPLKVLGAQPGIMFQSADPQGVDTWSSQIYMHGFMQNQISTTLDDVPLGELVYRNYNGLNPIEAISSENVGRLDVSTGAGAESVASTNNLGGSIEYVSSDPKKKAGGQVNQTFGSNSMFHTFARVDSGALNDTGTRFYVSYSRNDMHKWKGGGNDFTQQVNAKLIQPVGADSSVSAYFDWSDLHEYLYQDYSLDILHNGGYFVDNYYNGRYSGYANAYNAALGNYPSSLDRISDKADAAYYDGSSNINDYFGYLKGDFALTDRLRWKTTAYGHGQDSILTWSNPFYPSPNGAPMFEQVKQPSIQRFGILSALHYDIARNHIEAGVWYENNRFVSSMFGYEQPLPGQGSPINSVGGFANLTPFMQLYGQTINTNTFTTYAQDTWNVLPNLALHFGFKSLLNVSRAGNAYYNTGYYGNDASVGGVGLTTFRAFLPHISGDWHFLKHHELYFDIAENVHAYPQAQFKTAASPFAVTQSAYDMARPGLKPESDWAYAVGYRYSDRLMDATIHAYRVNFFNRLQMISSGAIINPQTIVANVGGITMNGVDAGLTLRPLRGLSFTNSVSYNHATYDQNVESGGVVYHTRGVQVVAYPRVMYKTALSYRWRDLEAHVDAAYTTRRNLSYVGDAKVPAYWIANFGMNYRLTDLVASTAGGRFLKGLELGFNIYNLSNARYVSTMGENGFSLSGDYQSFLVGAPRQYFGSIKAEF</sequence>
<dbReference type="GO" id="GO:0009279">
    <property type="term" value="C:cell outer membrane"/>
    <property type="evidence" value="ECO:0007669"/>
    <property type="project" value="UniProtKB-SubCell"/>
</dbReference>
<evidence type="ECO:0000259" key="15">
    <source>
        <dbReference type="Pfam" id="PF00593"/>
    </source>
</evidence>
<dbReference type="AlphaFoldDB" id="A0A7W4JBE8"/>
<dbReference type="InterPro" id="IPR037066">
    <property type="entry name" value="Plug_dom_sf"/>
</dbReference>
<evidence type="ECO:0000313" key="17">
    <source>
        <dbReference type="EMBL" id="MBB2178177.1"/>
    </source>
</evidence>
<keyword evidence="17" id="KW-0675">Receptor</keyword>
<feature type="domain" description="TonB-dependent receptor-like beta-barrel" evidence="15">
    <location>
        <begin position="307"/>
        <end position="777"/>
    </location>
</feature>
<evidence type="ECO:0000256" key="1">
    <source>
        <dbReference type="ARBA" id="ARBA00004571"/>
    </source>
</evidence>
<evidence type="ECO:0000259" key="16">
    <source>
        <dbReference type="Pfam" id="PF07715"/>
    </source>
</evidence>
<proteinExistence type="inferred from homology"/>
<dbReference type="Pfam" id="PF07715">
    <property type="entry name" value="Plug"/>
    <property type="match status" value="1"/>
</dbReference>
<dbReference type="InterPro" id="IPR039426">
    <property type="entry name" value="TonB-dep_rcpt-like"/>
</dbReference>
<dbReference type="InterPro" id="IPR036942">
    <property type="entry name" value="Beta-barrel_TonB_sf"/>
</dbReference>
<keyword evidence="4" id="KW-0410">Iron transport</keyword>
<dbReference type="PANTHER" id="PTHR32552:SF89">
    <property type="entry name" value="CATECHOLATE SIDEROPHORE RECEPTOR FIU"/>
    <property type="match status" value="1"/>
</dbReference>
<evidence type="ECO:0000256" key="12">
    <source>
        <dbReference type="PROSITE-ProRule" id="PRU01360"/>
    </source>
</evidence>
<keyword evidence="2 12" id="KW-0813">Transport</keyword>
<evidence type="ECO:0000256" key="14">
    <source>
        <dbReference type="SAM" id="MobiDB-lite"/>
    </source>
</evidence>
<keyword evidence="7" id="KW-0408">Iron</keyword>
<organism evidence="17 18">
    <name type="scientific">Gluconacetobacter tumulicola</name>
    <dbReference type="NCBI Taxonomy" id="1017177"/>
    <lineage>
        <taxon>Bacteria</taxon>
        <taxon>Pseudomonadati</taxon>
        <taxon>Pseudomonadota</taxon>
        <taxon>Alphaproteobacteria</taxon>
        <taxon>Acetobacterales</taxon>
        <taxon>Acetobacteraceae</taxon>
        <taxon>Gluconacetobacter</taxon>
    </lineage>
</organism>
<dbReference type="SUPFAM" id="SSF56935">
    <property type="entry name" value="Porins"/>
    <property type="match status" value="1"/>
</dbReference>
<dbReference type="Pfam" id="PF00593">
    <property type="entry name" value="TonB_dep_Rec_b-barrel"/>
    <property type="match status" value="1"/>
</dbReference>
<evidence type="ECO:0000313" key="18">
    <source>
        <dbReference type="Proteomes" id="UP000525623"/>
    </source>
</evidence>
<comment type="subcellular location">
    <subcellularLocation>
        <location evidence="1 12">Cell outer membrane</location>
        <topology evidence="1 12">Multi-pass membrane protein</topology>
    </subcellularLocation>
</comment>
<dbReference type="Gene3D" id="2.40.170.20">
    <property type="entry name" value="TonB-dependent receptor, beta-barrel domain"/>
    <property type="match status" value="1"/>
</dbReference>